<evidence type="ECO:0008006" key="4">
    <source>
        <dbReference type="Google" id="ProtNLM"/>
    </source>
</evidence>
<evidence type="ECO:0000256" key="1">
    <source>
        <dbReference type="SAM" id="MobiDB-lite"/>
    </source>
</evidence>
<organism evidence="2 3">
    <name type="scientific">Streblomastix strix</name>
    <dbReference type="NCBI Taxonomy" id="222440"/>
    <lineage>
        <taxon>Eukaryota</taxon>
        <taxon>Metamonada</taxon>
        <taxon>Preaxostyla</taxon>
        <taxon>Oxymonadida</taxon>
        <taxon>Streblomastigidae</taxon>
        <taxon>Streblomastix</taxon>
    </lineage>
</organism>
<dbReference type="EMBL" id="SNRW01003146">
    <property type="protein sequence ID" value="KAA6390669.1"/>
    <property type="molecule type" value="Genomic_DNA"/>
</dbReference>
<comment type="caution">
    <text evidence="2">The sequence shown here is derived from an EMBL/GenBank/DDBJ whole genome shotgun (WGS) entry which is preliminary data.</text>
</comment>
<dbReference type="Proteomes" id="UP000324800">
    <property type="component" value="Unassembled WGS sequence"/>
</dbReference>
<feature type="compositionally biased region" description="Polar residues" evidence="1">
    <location>
        <begin position="32"/>
        <end position="47"/>
    </location>
</feature>
<gene>
    <name evidence="2" type="ORF">EZS28_013803</name>
</gene>
<dbReference type="AlphaFoldDB" id="A0A5J4W8F2"/>
<name>A0A5J4W8F2_9EUKA</name>
<protein>
    <recommendedName>
        <fullName evidence="4">B30.2/SPRY domain-containing protein</fullName>
    </recommendedName>
</protein>
<sequence>MKSEMAKMQQAATAPKDQTKPKSNEQTKQKSNEQIQSSPNPKQAQKQNIDIQPKLMSISPQPIIPNIEHCHSEGMKIIHSEVFGTSAVAYNPIIESGIVRFEGIFEKSLTNLYIGIADSSVVFEADQAPQDGQYVDKTVTYASCGDIRHFQEDNKIGGNNRYNDNQKVALEVNMDSTPRTLHFFVEGKEQPLSIINIPSSIRFFISTLHENATFTLTQFKSLSSSSAKGVEGSKKLDWGKESDWK</sequence>
<feature type="region of interest" description="Disordered" evidence="1">
    <location>
        <begin position="1"/>
        <end position="47"/>
    </location>
</feature>
<proteinExistence type="predicted"/>
<feature type="compositionally biased region" description="Basic and acidic residues" evidence="1">
    <location>
        <begin position="17"/>
        <end position="31"/>
    </location>
</feature>
<reference evidence="2 3" key="1">
    <citation type="submission" date="2019-03" db="EMBL/GenBank/DDBJ databases">
        <title>Single cell metagenomics reveals metabolic interactions within the superorganism composed of flagellate Streblomastix strix and complex community of Bacteroidetes bacteria on its surface.</title>
        <authorList>
            <person name="Treitli S.C."/>
            <person name="Kolisko M."/>
            <person name="Husnik F."/>
            <person name="Keeling P."/>
            <person name="Hampl V."/>
        </authorList>
    </citation>
    <scope>NUCLEOTIDE SEQUENCE [LARGE SCALE GENOMIC DNA]</scope>
    <source>
        <strain evidence="2">ST1C</strain>
    </source>
</reference>
<evidence type="ECO:0000313" key="2">
    <source>
        <dbReference type="EMBL" id="KAA6390669.1"/>
    </source>
</evidence>
<evidence type="ECO:0000313" key="3">
    <source>
        <dbReference type="Proteomes" id="UP000324800"/>
    </source>
</evidence>
<accession>A0A5J4W8F2</accession>